<sequence>MGHRSEEEKRGAGHRVTRVHDQLKNGELLIRPKRGKYEEPLQSTESTRRKTSLLGNKPEGFPPAPGVGGVFNQYTNLLTFLYQTEFQLSNSSKNGHVEEKFACKLLSPDMRLRCVDP</sequence>
<proteinExistence type="predicted"/>
<feature type="non-terminal residue" evidence="2">
    <location>
        <position position="1"/>
    </location>
</feature>
<protein>
    <submittedName>
        <fullName evidence="2">Uncharacterized protein</fullName>
    </submittedName>
</protein>
<keyword evidence="3" id="KW-1185">Reference proteome</keyword>
<feature type="region of interest" description="Disordered" evidence="1">
    <location>
        <begin position="1"/>
        <end position="67"/>
    </location>
</feature>
<gene>
    <name evidence="2" type="ORF">ILYODFUR_017542</name>
</gene>
<dbReference type="Proteomes" id="UP001482620">
    <property type="component" value="Unassembled WGS sequence"/>
</dbReference>
<reference evidence="2 3" key="1">
    <citation type="submission" date="2021-06" db="EMBL/GenBank/DDBJ databases">
        <authorList>
            <person name="Palmer J.M."/>
        </authorList>
    </citation>
    <scope>NUCLEOTIDE SEQUENCE [LARGE SCALE GENOMIC DNA]</scope>
    <source>
        <strain evidence="3">if_2019</strain>
        <tissue evidence="2">Muscle</tissue>
    </source>
</reference>
<evidence type="ECO:0000313" key="2">
    <source>
        <dbReference type="EMBL" id="MEQ2240670.1"/>
    </source>
</evidence>
<feature type="compositionally biased region" description="Basic and acidic residues" evidence="1">
    <location>
        <begin position="1"/>
        <end position="11"/>
    </location>
</feature>
<organism evidence="2 3">
    <name type="scientific">Ilyodon furcidens</name>
    <name type="common">goldbreast splitfin</name>
    <dbReference type="NCBI Taxonomy" id="33524"/>
    <lineage>
        <taxon>Eukaryota</taxon>
        <taxon>Metazoa</taxon>
        <taxon>Chordata</taxon>
        <taxon>Craniata</taxon>
        <taxon>Vertebrata</taxon>
        <taxon>Euteleostomi</taxon>
        <taxon>Actinopterygii</taxon>
        <taxon>Neopterygii</taxon>
        <taxon>Teleostei</taxon>
        <taxon>Neoteleostei</taxon>
        <taxon>Acanthomorphata</taxon>
        <taxon>Ovalentaria</taxon>
        <taxon>Atherinomorphae</taxon>
        <taxon>Cyprinodontiformes</taxon>
        <taxon>Goodeidae</taxon>
        <taxon>Ilyodon</taxon>
    </lineage>
</organism>
<dbReference type="EMBL" id="JAHRIQ010059586">
    <property type="protein sequence ID" value="MEQ2240670.1"/>
    <property type="molecule type" value="Genomic_DNA"/>
</dbReference>
<name>A0ABV0U684_9TELE</name>
<comment type="caution">
    <text evidence="2">The sequence shown here is derived from an EMBL/GenBank/DDBJ whole genome shotgun (WGS) entry which is preliminary data.</text>
</comment>
<evidence type="ECO:0000313" key="3">
    <source>
        <dbReference type="Proteomes" id="UP001482620"/>
    </source>
</evidence>
<evidence type="ECO:0000256" key="1">
    <source>
        <dbReference type="SAM" id="MobiDB-lite"/>
    </source>
</evidence>
<accession>A0ABV0U684</accession>